<dbReference type="STRING" id="1280952.HJA_08247"/>
<dbReference type="PATRIC" id="fig|1280952.3.peg.1639"/>
<sequence length="469" mass="53991">MKANPLVDFVIPNRNNAAYIGECLQSIRAQTYTNWKCILVDDNSTDNSVDLIEKLIEGDDRFQLIALSERAGVSTVRNMGIDAAEGDYVTFVDSDDIIVPEYLETLVHEALRSDSDYTRCRHWLFRENGQLVPNAQDDVWSAPVRNVSFNDHASAVFYFSSWATLIRRSVLGADVRYPENVALGEDRIFNQRAMLNSSRISQISARLYKWRRLGKDSNQATHHLLESFEPIRISIIEWLNQTNTLDDSYADHKMFVHTSAFFELWWHVWRLRNELFDGRPHAQWNDAEQVLKAIDMDLVDLTQVNVKAYNDYMQSGYDAVMRNLDLSIKPLSKIFVDQVGRQTRESDTRPAPANGQNMHPLGKYLSEYASLQGEEFISSLIRQRWYFHQADLVQAALVRKSGMFDKRYYTKRVGDTGGLDPALHFVRYGAVALINPQAKFDIRAYYEKHPELWASGLNPIVHRLLVIGE</sequence>
<dbReference type="SUPFAM" id="SSF53448">
    <property type="entry name" value="Nucleotide-diphospho-sugar transferases"/>
    <property type="match status" value="1"/>
</dbReference>
<dbReference type="GO" id="GO:0016758">
    <property type="term" value="F:hexosyltransferase activity"/>
    <property type="evidence" value="ECO:0007669"/>
    <property type="project" value="UniProtKB-ARBA"/>
</dbReference>
<dbReference type="eggNOG" id="COG1215">
    <property type="taxonomic scope" value="Bacteria"/>
</dbReference>
<dbReference type="EMBL" id="ARYJ01000004">
    <property type="protein sequence ID" value="KCZ89273.1"/>
    <property type="molecule type" value="Genomic_DNA"/>
</dbReference>
<name>A0A059FFI6_9PROT</name>
<keyword evidence="2" id="KW-0808">Transferase</keyword>
<dbReference type="Gene3D" id="3.90.550.10">
    <property type="entry name" value="Spore Coat Polysaccharide Biosynthesis Protein SpsA, Chain A"/>
    <property type="match status" value="1"/>
</dbReference>
<comment type="caution">
    <text evidence="2">The sequence shown here is derived from an EMBL/GenBank/DDBJ whole genome shotgun (WGS) entry which is preliminary data.</text>
</comment>
<dbReference type="InterPro" id="IPR029044">
    <property type="entry name" value="Nucleotide-diphossugar_trans"/>
</dbReference>
<evidence type="ECO:0000313" key="3">
    <source>
        <dbReference type="Proteomes" id="UP000024816"/>
    </source>
</evidence>
<organism evidence="2 3">
    <name type="scientific">Hyphomonas jannaschiana VP2</name>
    <dbReference type="NCBI Taxonomy" id="1280952"/>
    <lineage>
        <taxon>Bacteria</taxon>
        <taxon>Pseudomonadati</taxon>
        <taxon>Pseudomonadota</taxon>
        <taxon>Alphaproteobacteria</taxon>
        <taxon>Hyphomonadales</taxon>
        <taxon>Hyphomonadaceae</taxon>
        <taxon>Hyphomonas</taxon>
    </lineage>
</organism>
<dbReference type="CDD" id="cd00761">
    <property type="entry name" value="Glyco_tranf_GTA_type"/>
    <property type="match status" value="1"/>
</dbReference>
<feature type="domain" description="Glycosyltransferase 2-like" evidence="1">
    <location>
        <begin position="9"/>
        <end position="170"/>
    </location>
</feature>
<dbReference type="Proteomes" id="UP000024816">
    <property type="component" value="Unassembled WGS sequence"/>
</dbReference>
<accession>A0A059FFI6</accession>
<dbReference type="PANTHER" id="PTHR22916">
    <property type="entry name" value="GLYCOSYLTRANSFERASE"/>
    <property type="match status" value="1"/>
</dbReference>
<gene>
    <name evidence="2" type="ORF">HJA_08247</name>
</gene>
<dbReference type="RefSeq" id="WP_051597508.1">
    <property type="nucleotide sequence ID" value="NZ_ARYJ01000004.1"/>
</dbReference>
<keyword evidence="3" id="KW-1185">Reference proteome</keyword>
<proteinExistence type="predicted"/>
<evidence type="ECO:0000259" key="1">
    <source>
        <dbReference type="Pfam" id="PF00535"/>
    </source>
</evidence>
<dbReference type="AlphaFoldDB" id="A0A059FFI6"/>
<reference evidence="2 3" key="1">
    <citation type="journal article" date="2014" name="Antonie Van Leeuwenhoek">
        <title>Hyphomonas beringensis sp. nov. and Hyphomonas chukchiensis sp. nov., isolated from surface seawater of the Bering Sea and Chukchi Sea.</title>
        <authorList>
            <person name="Li C."/>
            <person name="Lai Q."/>
            <person name="Li G."/>
            <person name="Dong C."/>
            <person name="Wang J."/>
            <person name="Liao Y."/>
            <person name="Shao Z."/>
        </authorList>
    </citation>
    <scope>NUCLEOTIDE SEQUENCE [LARGE SCALE GENOMIC DNA]</scope>
    <source>
        <strain evidence="2 3">VP2</strain>
    </source>
</reference>
<evidence type="ECO:0000313" key="2">
    <source>
        <dbReference type="EMBL" id="KCZ89273.1"/>
    </source>
</evidence>
<dbReference type="InterPro" id="IPR001173">
    <property type="entry name" value="Glyco_trans_2-like"/>
</dbReference>
<dbReference type="Pfam" id="PF00535">
    <property type="entry name" value="Glycos_transf_2"/>
    <property type="match status" value="1"/>
</dbReference>
<protein>
    <submittedName>
        <fullName evidence="2">Family 2 glycosyl transferase</fullName>
    </submittedName>
</protein>